<evidence type="ECO:0000313" key="2">
    <source>
        <dbReference type="EMBL" id="CAF1055049.1"/>
    </source>
</evidence>
<dbReference type="Proteomes" id="UP000663879">
    <property type="component" value="Unassembled WGS sequence"/>
</dbReference>
<dbReference type="AlphaFoldDB" id="A0A814KW52"/>
<comment type="caution">
    <text evidence="2">The sequence shown here is derived from an EMBL/GenBank/DDBJ whole genome shotgun (WGS) entry which is preliminary data.</text>
</comment>
<reference evidence="2" key="1">
    <citation type="submission" date="2021-02" db="EMBL/GenBank/DDBJ databases">
        <authorList>
            <person name="Nowell W R."/>
        </authorList>
    </citation>
    <scope>NUCLEOTIDE SEQUENCE</scope>
    <source>
        <strain evidence="2">Ploen Becks lab</strain>
    </source>
</reference>
<sequence>MLIFASLRIKLSVVDELKTKEAIASMPSYEADRQVVCRTKKKNLPDYPPEPKSLSEIEIPDFLKKTLEFEGQNSDNFFFYDSGKDDENRFFIFTTEENLKLLEKSNCFADGTFSVAPNLFYQVYTIHAFVNGRCIPLVYCLLPRKTEEIYIRVLTAISTKLNRFPISITTDFEKAFINSIKKIFPSTKIHGCFFHFKQAVWRKI</sequence>
<organism evidence="2 3">
    <name type="scientific">Brachionus calyciflorus</name>
    <dbReference type="NCBI Taxonomy" id="104777"/>
    <lineage>
        <taxon>Eukaryota</taxon>
        <taxon>Metazoa</taxon>
        <taxon>Spiralia</taxon>
        <taxon>Gnathifera</taxon>
        <taxon>Rotifera</taxon>
        <taxon>Eurotatoria</taxon>
        <taxon>Monogononta</taxon>
        <taxon>Pseudotrocha</taxon>
        <taxon>Ploima</taxon>
        <taxon>Brachionidae</taxon>
        <taxon>Brachionus</taxon>
    </lineage>
</organism>
<proteinExistence type="predicted"/>
<dbReference type="Pfam" id="PF10551">
    <property type="entry name" value="MULE"/>
    <property type="match status" value="1"/>
</dbReference>
<dbReference type="PANTHER" id="PTHR47160:SF10">
    <property type="entry name" value="MULE TRANSPOSASE DOMAIN-CONTAINING PROTEIN"/>
    <property type="match status" value="1"/>
</dbReference>
<dbReference type="OrthoDB" id="6145089at2759"/>
<feature type="non-terminal residue" evidence="2">
    <location>
        <position position="204"/>
    </location>
</feature>
<evidence type="ECO:0000259" key="1">
    <source>
        <dbReference type="Pfam" id="PF10551"/>
    </source>
</evidence>
<evidence type="ECO:0000313" key="3">
    <source>
        <dbReference type="Proteomes" id="UP000663879"/>
    </source>
</evidence>
<dbReference type="InterPro" id="IPR018289">
    <property type="entry name" value="MULE_transposase_dom"/>
</dbReference>
<accession>A0A814KW52</accession>
<dbReference type="EMBL" id="CAJNOC010005537">
    <property type="protein sequence ID" value="CAF1055049.1"/>
    <property type="molecule type" value="Genomic_DNA"/>
</dbReference>
<protein>
    <recommendedName>
        <fullName evidence="1">MULE transposase domain-containing protein</fullName>
    </recommendedName>
</protein>
<dbReference type="PANTHER" id="PTHR47160">
    <property type="entry name" value="PUTATIVE-RELATED"/>
    <property type="match status" value="1"/>
</dbReference>
<name>A0A814KW52_9BILA</name>
<gene>
    <name evidence="2" type="ORF">OXX778_LOCUS19012</name>
</gene>
<keyword evidence="3" id="KW-1185">Reference proteome</keyword>
<feature type="domain" description="MULE transposase" evidence="1">
    <location>
        <begin position="110"/>
        <end position="198"/>
    </location>
</feature>